<dbReference type="PANTHER" id="PTHR45138">
    <property type="entry name" value="REGULATORY COMPONENTS OF SENSORY TRANSDUCTION SYSTEM"/>
    <property type="match status" value="1"/>
</dbReference>
<dbReference type="Gene3D" id="6.10.340.10">
    <property type="match status" value="1"/>
</dbReference>
<evidence type="ECO:0000313" key="5">
    <source>
        <dbReference type="EMBL" id="GLT23944.1"/>
    </source>
</evidence>
<reference evidence="6" key="1">
    <citation type="journal article" date="2019" name="Int. J. Syst. Evol. Microbiol.">
        <title>The Global Catalogue of Microorganisms (GCM) 10K type strain sequencing project: providing services to taxonomists for standard genome sequencing and annotation.</title>
        <authorList>
            <consortium name="The Broad Institute Genomics Platform"/>
            <consortium name="The Broad Institute Genome Sequencing Center for Infectious Disease"/>
            <person name="Wu L."/>
            <person name="Ma J."/>
        </authorList>
    </citation>
    <scope>NUCLEOTIDE SEQUENCE [LARGE SCALE GENOMIC DNA]</scope>
    <source>
        <strain evidence="6">NBRC 102407</strain>
    </source>
</reference>
<evidence type="ECO:0000259" key="4">
    <source>
        <dbReference type="PROSITE" id="PS50887"/>
    </source>
</evidence>
<feature type="domain" description="HAMP" evidence="3">
    <location>
        <begin position="227"/>
        <end position="275"/>
    </location>
</feature>
<dbReference type="Pfam" id="PF00672">
    <property type="entry name" value="HAMP"/>
    <property type="match status" value="1"/>
</dbReference>
<comment type="catalytic activity">
    <reaction evidence="2">
        <text>2 GTP = 3',3'-c-di-GMP + 2 diphosphate</text>
        <dbReference type="Rhea" id="RHEA:24898"/>
        <dbReference type="ChEBI" id="CHEBI:33019"/>
        <dbReference type="ChEBI" id="CHEBI:37565"/>
        <dbReference type="ChEBI" id="CHEBI:58805"/>
        <dbReference type="EC" id="2.7.7.65"/>
    </reaction>
</comment>
<dbReference type="InterPro" id="IPR029787">
    <property type="entry name" value="Nucleotide_cyclase"/>
</dbReference>
<protein>
    <recommendedName>
        <fullName evidence="1">diguanylate cyclase</fullName>
        <ecNumber evidence="1">2.7.7.65</ecNumber>
    </recommendedName>
</protein>
<dbReference type="InterPro" id="IPR000160">
    <property type="entry name" value="GGDEF_dom"/>
</dbReference>
<organism evidence="5 6">
    <name type="scientific">Zoogloea oryzae</name>
    <dbReference type="NCBI Taxonomy" id="310767"/>
    <lineage>
        <taxon>Bacteria</taxon>
        <taxon>Pseudomonadati</taxon>
        <taxon>Pseudomonadota</taxon>
        <taxon>Betaproteobacteria</taxon>
        <taxon>Rhodocyclales</taxon>
        <taxon>Zoogloeaceae</taxon>
        <taxon>Zoogloea</taxon>
    </lineage>
</organism>
<feature type="domain" description="GGDEF" evidence="4">
    <location>
        <begin position="322"/>
        <end position="455"/>
    </location>
</feature>
<gene>
    <name evidence="5" type="ORF">GCM10007933_34150</name>
</gene>
<evidence type="ECO:0000256" key="1">
    <source>
        <dbReference type="ARBA" id="ARBA00012528"/>
    </source>
</evidence>
<dbReference type="SUPFAM" id="SSF55073">
    <property type="entry name" value="Nucleotide cyclase"/>
    <property type="match status" value="1"/>
</dbReference>
<evidence type="ECO:0000256" key="2">
    <source>
        <dbReference type="ARBA" id="ARBA00034247"/>
    </source>
</evidence>
<dbReference type="SMART" id="SM00304">
    <property type="entry name" value="HAMP"/>
    <property type="match status" value="1"/>
</dbReference>
<dbReference type="NCBIfam" id="TIGR00254">
    <property type="entry name" value="GGDEF"/>
    <property type="match status" value="1"/>
</dbReference>
<name>A0ABQ6FFZ3_9RHOO</name>
<keyword evidence="6" id="KW-1185">Reference proteome</keyword>
<dbReference type="InterPro" id="IPR050469">
    <property type="entry name" value="Diguanylate_Cyclase"/>
</dbReference>
<dbReference type="RefSeq" id="WP_284189108.1">
    <property type="nucleotide sequence ID" value="NZ_BSPX01000066.1"/>
</dbReference>
<evidence type="ECO:0000259" key="3">
    <source>
        <dbReference type="PROSITE" id="PS50885"/>
    </source>
</evidence>
<dbReference type="PANTHER" id="PTHR45138:SF9">
    <property type="entry name" value="DIGUANYLATE CYCLASE DGCM-RELATED"/>
    <property type="match status" value="1"/>
</dbReference>
<dbReference type="SMART" id="SM00267">
    <property type="entry name" value="GGDEF"/>
    <property type="match status" value="1"/>
</dbReference>
<dbReference type="EC" id="2.7.7.65" evidence="1"/>
<dbReference type="InterPro" id="IPR003660">
    <property type="entry name" value="HAMP_dom"/>
</dbReference>
<dbReference type="Pfam" id="PF00990">
    <property type="entry name" value="GGDEF"/>
    <property type="match status" value="1"/>
</dbReference>
<dbReference type="PROSITE" id="PS50885">
    <property type="entry name" value="HAMP"/>
    <property type="match status" value="1"/>
</dbReference>
<dbReference type="CDD" id="cd01949">
    <property type="entry name" value="GGDEF"/>
    <property type="match status" value="1"/>
</dbReference>
<dbReference type="EMBL" id="BSPX01000066">
    <property type="protein sequence ID" value="GLT23944.1"/>
    <property type="molecule type" value="Genomic_DNA"/>
</dbReference>
<dbReference type="Gene3D" id="3.30.70.270">
    <property type="match status" value="1"/>
</dbReference>
<sequence>MAMDLLKFAHEVKWRDMSWSVCTGWLRSLSLTQHLLLLALTPLPFLLVAFFMVHEVEPKASHEPARLARGVASVHLLATAVEAGVYFRRPHQLEQFVDALGGADNVTALAIYDHSGRPLVERGRPVVATWERVRAVRTASFIDERGGRMAFVAPVMSMPTARDDGIGDALFTLVEPNAAGWVLLEIDAPAPVSAGDQLFLRHALLTLAALAGSIYVALRLGHAWGDPMLRVADAVKRVRAGQWDVRLPADAVGREMQQLNEGINALIGTLEGTRRAVQAGVDEARDRFAYQAMHDHLTGLPNRRAFDKALDEAVAASRRASDRCVLCFIDLDFFKTVNDIGGHAAGDALLREVARLIQQGVRTEDLTSRIGGDEFALLLRNCSTDDACRIVDSLCRAISALRFRWEGREFRVSASFGLAEIDASVDSSAAALKIADDACYAAKREGRNQVVLRQPGSQGRLA</sequence>
<proteinExistence type="predicted"/>
<dbReference type="Proteomes" id="UP001157167">
    <property type="component" value="Unassembled WGS sequence"/>
</dbReference>
<dbReference type="PROSITE" id="PS50887">
    <property type="entry name" value="GGDEF"/>
    <property type="match status" value="1"/>
</dbReference>
<dbReference type="InterPro" id="IPR043128">
    <property type="entry name" value="Rev_trsase/Diguanyl_cyclase"/>
</dbReference>
<accession>A0ABQ6FFZ3</accession>
<evidence type="ECO:0000313" key="6">
    <source>
        <dbReference type="Proteomes" id="UP001157167"/>
    </source>
</evidence>
<comment type="caution">
    <text evidence="5">The sequence shown here is derived from an EMBL/GenBank/DDBJ whole genome shotgun (WGS) entry which is preliminary data.</text>
</comment>